<dbReference type="Proteomes" id="UP001370100">
    <property type="component" value="Unassembled WGS sequence"/>
</dbReference>
<dbReference type="SUPFAM" id="SSF53850">
    <property type="entry name" value="Periplasmic binding protein-like II"/>
    <property type="match status" value="1"/>
</dbReference>
<dbReference type="InterPro" id="IPR000847">
    <property type="entry name" value="LysR_HTH_N"/>
</dbReference>
<keyword evidence="7" id="KW-1185">Reference proteome</keyword>
<keyword evidence="3" id="KW-0238">DNA-binding</keyword>
<comment type="caution">
    <text evidence="6">The sequence shown here is derived from an EMBL/GenBank/DDBJ whole genome shotgun (WGS) entry which is preliminary data.</text>
</comment>
<name>A0ABU8N5L6_9PSEU</name>
<keyword evidence="2" id="KW-0805">Transcription regulation</keyword>
<dbReference type="Pfam" id="PF00126">
    <property type="entry name" value="HTH_1"/>
    <property type="match status" value="1"/>
</dbReference>
<feature type="domain" description="HTH lysR-type" evidence="5">
    <location>
        <begin position="4"/>
        <end position="61"/>
    </location>
</feature>
<evidence type="ECO:0000256" key="4">
    <source>
        <dbReference type="ARBA" id="ARBA00023163"/>
    </source>
</evidence>
<dbReference type="PANTHER" id="PTHR30346">
    <property type="entry name" value="TRANSCRIPTIONAL DUAL REGULATOR HCAR-RELATED"/>
    <property type="match status" value="1"/>
</dbReference>
<dbReference type="EMBL" id="JBBEGL010000003">
    <property type="protein sequence ID" value="MEJ2887661.1"/>
    <property type="molecule type" value="Genomic_DNA"/>
</dbReference>
<accession>A0ABU8N5L6</accession>
<evidence type="ECO:0000313" key="7">
    <source>
        <dbReference type="Proteomes" id="UP001370100"/>
    </source>
</evidence>
<dbReference type="Gene3D" id="1.10.10.10">
    <property type="entry name" value="Winged helix-like DNA-binding domain superfamily/Winged helix DNA-binding domain"/>
    <property type="match status" value="1"/>
</dbReference>
<dbReference type="InterPro" id="IPR005119">
    <property type="entry name" value="LysR_subst-bd"/>
</dbReference>
<reference evidence="6 7" key="1">
    <citation type="submission" date="2024-03" db="EMBL/GenBank/DDBJ databases">
        <title>Actinomycetospora sp. OC33-EN06, a novel actinomycete isolated from wild orchid (Aerides multiflora).</title>
        <authorList>
            <person name="Suriyachadkun C."/>
        </authorList>
    </citation>
    <scope>NUCLEOTIDE SEQUENCE [LARGE SCALE GENOMIC DNA]</scope>
    <source>
        <strain evidence="6 7">OC33-EN06</strain>
    </source>
</reference>
<dbReference type="Pfam" id="PF03466">
    <property type="entry name" value="LysR_substrate"/>
    <property type="match status" value="1"/>
</dbReference>
<comment type="similarity">
    <text evidence="1">Belongs to the LysR transcriptional regulatory family.</text>
</comment>
<dbReference type="PROSITE" id="PS50931">
    <property type="entry name" value="HTH_LYSR"/>
    <property type="match status" value="1"/>
</dbReference>
<organism evidence="6 7">
    <name type="scientific">Actinomycetospora aeridis</name>
    <dbReference type="NCBI Taxonomy" id="3129231"/>
    <lineage>
        <taxon>Bacteria</taxon>
        <taxon>Bacillati</taxon>
        <taxon>Actinomycetota</taxon>
        <taxon>Actinomycetes</taxon>
        <taxon>Pseudonocardiales</taxon>
        <taxon>Pseudonocardiaceae</taxon>
        <taxon>Actinomycetospora</taxon>
    </lineage>
</organism>
<dbReference type="PANTHER" id="PTHR30346:SF29">
    <property type="entry name" value="LYSR SUBSTRATE-BINDING"/>
    <property type="match status" value="1"/>
</dbReference>
<dbReference type="SUPFAM" id="SSF46785">
    <property type="entry name" value="Winged helix' DNA-binding domain"/>
    <property type="match status" value="1"/>
</dbReference>
<dbReference type="RefSeq" id="WP_337714242.1">
    <property type="nucleotide sequence ID" value="NZ_JBBEGL010000003.1"/>
</dbReference>
<evidence type="ECO:0000259" key="5">
    <source>
        <dbReference type="PROSITE" id="PS50931"/>
    </source>
</evidence>
<sequence length="304" mass="32457">MGRVDTRRLPYLVEFARHGSMRVVAETMGTSTSVVSQQIAALAREAGAALVEPDGRRARLTPAGHRLAEHGRAILAAVESAQRDLDPAAEPHGLVRVAGFASAIRRALMPTVVAMARTHPQVALTIREYEPAEAHAMLVADRIDLALTYDYDLAPAALDPDLAATPLWTTPWGLAVPEDQIPHDAHDSLAVITAFRDRAWIGNSRNPADEQVLRTLASMAGFALRTTHEADSLDLVEDLILAGLGVGLLPHDRPAAPGVAIVPLRAPAVRMRAAAVTRRGRTAWPPLALVLDQVLAQVPAVAPT</sequence>
<evidence type="ECO:0000256" key="1">
    <source>
        <dbReference type="ARBA" id="ARBA00009437"/>
    </source>
</evidence>
<evidence type="ECO:0000313" key="6">
    <source>
        <dbReference type="EMBL" id="MEJ2887661.1"/>
    </source>
</evidence>
<evidence type="ECO:0000256" key="2">
    <source>
        <dbReference type="ARBA" id="ARBA00023015"/>
    </source>
</evidence>
<dbReference type="InterPro" id="IPR036388">
    <property type="entry name" value="WH-like_DNA-bd_sf"/>
</dbReference>
<proteinExistence type="inferred from homology"/>
<dbReference type="InterPro" id="IPR036390">
    <property type="entry name" value="WH_DNA-bd_sf"/>
</dbReference>
<dbReference type="Gene3D" id="3.40.190.10">
    <property type="entry name" value="Periplasmic binding protein-like II"/>
    <property type="match status" value="2"/>
</dbReference>
<evidence type="ECO:0000256" key="3">
    <source>
        <dbReference type="ARBA" id="ARBA00023125"/>
    </source>
</evidence>
<protein>
    <submittedName>
        <fullName evidence="6">LysR substrate-binding domain-containing protein</fullName>
    </submittedName>
</protein>
<keyword evidence="4" id="KW-0804">Transcription</keyword>
<gene>
    <name evidence="6" type="ORF">WCD41_14475</name>
</gene>